<name>A0ABD2X008_9HYME</name>
<reference evidence="4 5" key="1">
    <citation type="journal article" date="2024" name="bioRxiv">
        <title>A reference genome for Trichogramma kaykai: A tiny desert-dwelling parasitoid wasp with competing sex-ratio distorters.</title>
        <authorList>
            <person name="Culotta J."/>
            <person name="Lindsey A.R."/>
        </authorList>
    </citation>
    <scope>NUCLEOTIDE SEQUENCE [LARGE SCALE GENOMIC DNA]</scope>
    <source>
        <strain evidence="4 5">KSX58</strain>
    </source>
</reference>
<evidence type="ECO:0000313" key="4">
    <source>
        <dbReference type="EMBL" id="KAL3398631.1"/>
    </source>
</evidence>
<keyword evidence="5" id="KW-1185">Reference proteome</keyword>
<dbReference type="Pfam" id="PF04218">
    <property type="entry name" value="CENP-B_N"/>
    <property type="match status" value="1"/>
</dbReference>
<feature type="compositionally biased region" description="Low complexity" evidence="2">
    <location>
        <begin position="145"/>
        <end position="168"/>
    </location>
</feature>
<dbReference type="AlphaFoldDB" id="A0ABD2X008"/>
<feature type="compositionally biased region" description="Polar residues" evidence="2">
    <location>
        <begin position="70"/>
        <end position="80"/>
    </location>
</feature>
<comment type="subcellular location">
    <subcellularLocation>
        <location evidence="1">Nucleus</location>
    </subcellularLocation>
</comment>
<dbReference type="GO" id="GO:0005634">
    <property type="term" value="C:nucleus"/>
    <property type="evidence" value="ECO:0007669"/>
    <property type="project" value="UniProtKB-SubCell"/>
</dbReference>
<dbReference type="InterPro" id="IPR009057">
    <property type="entry name" value="Homeodomain-like_sf"/>
</dbReference>
<dbReference type="InterPro" id="IPR036388">
    <property type="entry name" value="WH-like_DNA-bd_sf"/>
</dbReference>
<dbReference type="SUPFAM" id="SSF46689">
    <property type="entry name" value="Homeodomain-like"/>
    <property type="match status" value="1"/>
</dbReference>
<evidence type="ECO:0000313" key="5">
    <source>
        <dbReference type="Proteomes" id="UP001627154"/>
    </source>
</evidence>
<dbReference type="Gene3D" id="1.10.10.10">
    <property type="entry name" value="Winged helix-like DNA-binding domain superfamily/Winged helix DNA-binding domain"/>
    <property type="match status" value="1"/>
</dbReference>
<feature type="domain" description="HTH psq-type" evidence="3">
    <location>
        <begin position="211"/>
        <end position="249"/>
    </location>
</feature>
<proteinExistence type="predicted"/>
<evidence type="ECO:0000259" key="3">
    <source>
        <dbReference type="Pfam" id="PF04218"/>
    </source>
</evidence>
<feature type="compositionally biased region" description="Polar residues" evidence="2">
    <location>
        <begin position="189"/>
        <end position="203"/>
    </location>
</feature>
<feature type="region of interest" description="Disordered" evidence="2">
    <location>
        <begin position="250"/>
        <end position="280"/>
    </location>
</feature>
<evidence type="ECO:0000256" key="2">
    <source>
        <dbReference type="SAM" id="MobiDB-lite"/>
    </source>
</evidence>
<sequence>MMEKCTKVEVGEVRRSRVNIRAASLGEARLTRNRLKYLAALQAATLGSGLEAHLHLEIQQSNSSSNSTSMRPESQGNNSMLGEDAAKVRPLDLSDGNNNAQQELASQAATTGSPSIASEISPFIPTAASLVAPVSSLDSSLQQAMNMAGPSSASSSPMRDSSNSSLDSMTHRTSKTTGTMKQRRKTKGKTSFSPANRASSSNKRLAKPLLPEDKLKAIECVLVHGQTKASVARNYRVPESTLRGWCKTHAATEKKNSKPQGEDESSVSSARSESPLNNPLTYPVASLAANTCTVPNERRQHNDSDADAQFENNLASINPALLQSNAFQNYLKTPAGALNPDLTSNFLKAYSKIASALPFVTGTTSYAPIALSLAQNNSLFMPDGLQNAKSNVNNNNLAAQTSQANFSSTSEVYKTYFNAVRETALKNTSNFFLTNQALNKNNGTNDHKSQHTIAWISQQAQIRKKIEQEQAQAQAQSQSQPLQKQLAQQHAANLLNGGTFSNVNSTAGWSPLVSAISGVNSTSPVTSTVTSQNCNNKPSRGIKSISDNPLLSSQTCTNHDLEGCLNLTTKEKEFSNNQINGSTNTEEFMEAGVAKGEDFMKFLEECKDPSITQVQINTLRSVIEKLKVKNRKFPTLKRCRKQATHKTQKM</sequence>
<gene>
    <name evidence="4" type="ORF">TKK_007766</name>
</gene>
<feature type="region of interest" description="Disordered" evidence="2">
    <location>
        <begin position="142"/>
        <end position="208"/>
    </location>
</feature>
<dbReference type="Proteomes" id="UP001627154">
    <property type="component" value="Unassembled WGS sequence"/>
</dbReference>
<evidence type="ECO:0000256" key="1">
    <source>
        <dbReference type="ARBA" id="ARBA00004123"/>
    </source>
</evidence>
<comment type="caution">
    <text evidence="4">The sequence shown here is derived from an EMBL/GenBank/DDBJ whole genome shotgun (WGS) entry which is preliminary data.</text>
</comment>
<dbReference type="EMBL" id="JBJJXI010000059">
    <property type="protein sequence ID" value="KAL3398631.1"/>
    <property type="molecule type" value="Genomic_DNA"/>
</dbReference>
<protein>
    <recommendedName>
        <fullName evidence="3">HTH psq-type domain-containing protein</fullName>
    </recommendedName>
</protein>
<dbReference type="InterPro" id="IPR007889">
    <property type="entry name" value="HTH_Psq"/>
</dbReference>
<organism evidence="4 5">
    <name type="scientific">Trichogramma kaykai</name>
    <dbReference type="NCBI Taxonomy" id="54128"/>
    <lineage>
        <taxon>Eukaryota</taxon>
        <taxon>Metazoa</taxon>
        <taxon>Ecdysozoa</taxon>
        <taxon>Arthropoda</taxon>
        <taxon>Hexapoda</taxon>
        <taxon>Insecta</taxon>
        <taxon>Pterygota</taxon>
        <taxon>Neoptera</taxon>
        <taxon>Endopterygota</taxon>
        <taxon>Hymenoptera</taxon>
        <taxon>Apocrita</taxon>
        <taxon>Proctotrupomorpha</taxon>
        <taxon>Chalcidoidea</taxon>
        <taxon>Trichogrammatidae</taxon>
        <taxon>Trichogramma</taxon>
    </lineage>
</organism>
<accession>A0ABD2X008</accession>
<feature type="region of interest" description="Disordered" evidence="2">
    <location>
        <begin position="60"/>
        <end position="80"/>
    </location>
</feature>